<keyword evidence="2" id="KW-0235">DNA replication</keyword>
<gene>
    <name evidence="5" type="ORF">QBE51_08660</name>
</gene>
<evidence type="ECO:0000256" key="3">
    <source>
        <dbReference type="PIRNR" id="PIRNR002070"/>
    </source>
</evidence>
<keyword evidence="2" id="KW-0234">DNA repair</keyword>
<name>A0ABZ2Y4K0_9FIRM</name>
<evidence type="ECO:0000256" key="1">
    <source>
        <dbReference type="ARBA" id="ARBA00023125"/>
    </source>
</evidence>
<keyword evidence="6" id="KW-1185">Reference proteome</keyword>
<dbReference type="CDD" id="cd04496">
    <property type="entry name" value="SSB_OBF"/>
    <property type="match status" value="1"/>
</dbReference>
<evidence type="ECO:0000313" key="6">
    <source>
        <dbReference type="Proteomes" id="UP001486565"/>
    </source>
</evidence>
<keyword evidence="2" id="KW-0233">DNA recombination</keyword>
<comment type="subunit">
    <text evidence="2">Homotetramer.</text>
</comment>
<reference evidence="5 6" key="1">
    <citation type="submission" date="2023-03" db="EMBL/GenBank/DDBJ databases">
        <title>Novel Species.</title>
        <authorList>
            <person name="Ma S."/>
        </authorList>
    </citation>
    <scope>NUCLEOTIDE SEQUENCE [LARGE SCALE GENOMIC DNA]</scope>
    <source>
        <strain evidence="5 6">LIND6LT2</strain>
    </source>
</reference>
<evidence type="ECO:0000313" key="5">
    <source>
        <dbReference type="EMBL" id="WZL68897.1"/>
    </source>
</evidence>
<dbReference type="PANTHER" id="PTHR10302">
    <property type="entry name" value="SINGLE-STRANDED DNA-BINDING PROTEIN"/>
    <property type="match status" value="1"/>
</dbReference>
<feature type="compositionally biased region" description="Acidic residues" evidence="4">
    <location>
        <begin position="140"/>
        <end position="149"/>
    </location>
</feature>
<dbReference type="Proteomes" id="UP001486565">
    <property type="component" value="Chromosome"/>
</dbReference>
<organism evidence="5 6">
    <name type="scientific">Defluviitalea saccharophila</name>
    <dbReference type="NCBI Taxonomy" id="879970"/>
    <lineage>
        <taxon>Bacteria</taxon>
        <taxon>Bacillati</taxon>
        <taxon>Bacillota</taxon>
        <taxon>Clostridia</taxon>
        <taxon>Lachnospirales</taxon>
        <taxon>Defluviitaleaceae</taxon>
        <taxon>Defluviitalea</taxon>
    </lineage>
</organism>
<evidence type="ECO:0000256" key="4">
    <source>
        <dbReference type="SAM" id="MobiDB-lite"/>
    </source>
</evidence>
<dbReference type="InterPro" id="IPR000424">
    <property type="entry name" value="Primosome_PriB/ssb"/>
</dbReference>
<dbReference type="InterPro" id="IPR012340">
    <property type="entry name" value="NA-bd_OB-fold"/>
</dbReference>
<dbReference type="GO" id="GO:0003677">
    <property type="term" value="F:DNA binding"/>
    <property type="evidence" value="ECO:0007669"/>
    <property type="project" value="UniProtKB-KW"/>
</dbReference>
<dbReference type="EMBL" id="CP121687">
    <property type="protein sequence ID" value="WZL68897.1"/>
    <property type="molecule type" value="Genomic_DNA"/>
</dbReference>
<comment type="function">
    <text evidence="2">Plays an important role in DNA replication, recombination and repair. Binds to ssDNA and to an array of partner proteins to recruit them to their sites of action during DNA metabolism.</text>
</comment>
<dbReference type="NCBIfam" id="TIGR00621">
    <property type="entry name" value="ssb"/>
    <property type="match status" value="1"/>
</dbReference>
<proteinExistence type="inferred from homology"/>
<dbReference type="PIRSF" id="PIRSF002070">
    <property type="entry name" value="SSB"/>
    <property type="match status" value="1"/>
</dbReference>
<evidence type="ECO:0000256" key="2">
    <source>
        <dbReference type="HAMAP-Rule" id="MF_00984"/>
    </source>
</evidence>
<dbReference type="HAMAP" id="MF_00984">
    <property type="entry name" value="SSB"/>
    <property type="match status" value="1"/>
</dbReference>
<dbReference type="InterPro" id="IPR011344">
    <property type="entry name" value="ssDNA-bd"/>
</dbReference>
<dbReference type="PROSITE" id="PS50935">
    <property type="entry name" value="SSB"/>
    <property type="match status" value="1"/>
</dbReference>
<dbReference type="RefSeq" id="WP_341875905.1">
    <property type="nucleotide sequence ID" value="NZ_CP121687.1"/>
</dbReference>
<dbReference type="Gene3D" id="2.40.50.140">
    <property type="entry name" value="Nucleic acid-binding proteins"/>
    <property type="match status" value="1"/>
</dbReference>
<keyword evidence="2" id="KW-0227">DNA damage</keyword>
<keyword evidence="1 2" id="KW-0238">DNA-binding</keyword>
<protein>
    <recommendedName>
        <fullName evidence="2 3">Single-stranded DNA-binding protein</fullName>
        <shortName evidence="2">SSB</shortName>
    </recommendedName>
</protein>
<feature type="short sequence motif" description="Important for interaction with partner proteins" evidence="2">
    <location>
        <begin position="144"/>
        <end position="149"/>
    </location>
</feature>
<dbReference type="PANTHER" id="PTHR10302:SF27">
    <property type="entry name" value="SINGLE-STRANDED DNA-BINDING PROTEIN"/>
    <property type="match status" value="1"/>
</dbReference>
<accession>A0ABZ2Y4K0</accession>
<feature type="compositionally biased region" description="Polar residues" evidence="4">
    <location>
        <begin position="116"/>
        <end position="129"/>
    </location>
</feature>
<dbReference type="SUPFAM" id="SSF50249">
    <property type="entry name" value="Nucleic acid-binding proteins"/>
    <property type="match status" value="1"/>
</dbReference>
<sequence>MNKVILMGRLTKNPEVRYSQSADPLAVARYTLAVNRRFRREGEPDADFINVVAFGKQGEFAEKYFKKGQMVSVVGRLQVRSWDDQDGKRRWSTDVVVEEQYFAESKSSFEAHQSHEPSQAQQYRSTPFNSEPEGFYPIDESLEDEDLPF</sequence>
<comment type="caution">
    <text evidence="2">Lacks conserved residue(s) required for the propagation of feature annotation.</text>
</comment>
<feature type="region of interest" description="Disordered" evidence="4">
    <location>
        <begin position="107"/>
        <end position="149"/>
    </location>
</feature>
<dbReference type="Pfam" id="PF00436">
    <property type="entry name" value="SSB"/>
    <property type="match status" value="1"/>
</dbReference>